<name>A0ABT8AWR2_9HYPH</name>
<evidence type="ECO:0000313" key="2">
    <source>
        <dbReference type="EMBL" id="MDN3573875.1"/>
    </source>
</evidence>
<feature type="region of interest" description="Disordered" evidence="1">
    <location>
        <begin position="60"/>
        <end position="86"/>
    </location>
</feature>
<proteinExistence type="predicted"/>
<dbReference type="Proteomes" id="UP001244297">
    <property type="component" value="Unassembled WGS sequence"/>
</dbReference>
<feature type="compositionally biased region" description="Polar residues" evidence="1">
    <location>
        <begin position="74"/>
        <end position="86"/>
    </location>
</feature>
<protein>
    <recommendedName>
        <fullName evidence="4">Transposase</fullName>
    </recommendedName>
</protein>
<sequence>MTKPKVQICEVKLGSEWRSVSLTEAATEHVMAVKRCPACHGRVMILGAYNWPSVRRTMSHRKSHSGCPLKPDTYTGTPSLHPQALT</sequence>
<evidence type="ECO:0000313" key="3">
    <source>
        <dbReference type="Proteomes" id="UP001244297"/>
    </source>
</evidence>
<evidence type="ECO:0000256" key="1">
    <source>
        <dbReference type="SAM" id="MobiDB-lite"/>
    </source>
</evidence>
<dbReference type="EMBL" id="JAUFPT010000087">
    <property type="protein sequence ID" value="MDN3573875.1"/>
    <property type="molecule type" value="Genomic_DNA"/>
</dbReference>
<dbReference type="RefSeq" id="WP_238291608.1">
    <property type="nucleotide sequence ID" value="NZ_BPQS01000041.1"/>
</dbReference>
<reference evidence="3" key="1">
    <citation type="journal article" date="2019" name="Int. J. Syst. Evol. Microbiol.">
        <title>The Global Catalogue of Microorganisms (GCM) 10K type strain sequencing project: providing services to taxonomists for standard genome sequencing and annotation.</title>
        <authorList>
            <consortium name="The Broad Institute Genomics Platform"/>
            <consortium name="The Broad Institute Genome Sequencing Center for Infectious Disease"/>
            <person name="Wu L."/>
            <person name="Ma J."/>
        </authorList>
    </citation>
    <scope>NUCLEOTIDE SEQUENCE [LARGE SCALE GENOMIC DNA]</scope>
    <source>
        <strain evidence="3">CECT 7806</strain>
    </source>
</reference>
<comment type="caution">
    <text evidence="2">The sequence shown here is derived from an EMBL/GenBank/DDBJ whole genome shotgun (WGS) entry which is preliminary data.</text>
</comment>
<gene>
    <name evidence="2" type="ORF">QWZ18_25085</name>
</gene>
<organism evidence="2 3">
    <name type="scientific">Methylobacterium longum</name>
    <dbReference type="NCBI Taxonomy" id="767694"/>
    <lineage>
        <taxon>Bacteria</taxon>
        <taxon>Pseudomonadati</taxon>
        <taxon>Pseudomonadota</taxon>
        <taxon>Alphaproteobacteria</taxon>
        <taxon>Hyphomicrobiales</taxon>
        <taxon>Methylobacteriaceae</taxon>
        <taxon>Methylobacterium</taxon>
    </lineage>
</organism>
<accession>A0ABT8AWR2</accession>
<keyword evidence="3" id="KW-1185">Reference proteome</keyword>
<evidence type="ECO:0008006" key="4">
    <source>
        <dbReference type="Google" id="ProtNLM"/>
    </source>
</evidence>